<dbReference type="Proteomes" id="UP000192578">
    <property type="component" value="Unassembled WGS sequence"/>
</dbReference>
<dbReference type="InterPro" id="IPR036940">
    <property type="entry name" value="PI3/4_kinase_cat_sf"/>
</dbReference>
<reference evidence="5" key="1">
    <citation type="submission" date="2017-01" db="EMBL/GenBank/DDBJ databases">
        <title>Comparative genomics of anhydrobiosis in the tardigrade Hypsibius dujardini.</title>
        <authorList>
            <person name="Yoshida Y."/>
            <person name="Koutsovoulos G."/>
            <person name="Laetsch D."/>
            <person name="Stevens L."/>
            <person name="Kumar S."/>
            <person name="Horikawa D."/>
            <person name="Ishino K."/>
            <person name="Komine S."/>
            <person name="Tomita M."/>
            <person name="Blaxter M."/>
            <person name="Arakawa K."/>
        </authorList>
    </citation>
    <scope>NUCLEOTIDE SEQUENCE [LARGE SCALE GENOMIC DNA]</scope>
    <source>
        <strain evidence="5">Z151</strain>
    </source>
</reference>
<dbReference type="InterPro" id="IPR011009">
    <property type="entry name" value="Kinase-like_dom_sf"/>
</dbReference>
<dbReference type="SMART" id="SM00146">
    <property type="entry name" value="PI3Kc"/>
    <property type="match status" value="1"/>
</dbReference>
<dbReference type="GO" id="GO:0006355">
    <property type="term" value="P:regulation of DNA-templated transcription"/>
    <property type="evidence" value="ECO:0007669"/>
    <property type="project" value="TreeGrafter"/>
</dbReference>
<dbReference type="GO" id="GO:0006281">
    <property type="term" value="P:DNA repair"/>
    <property type="evidence" value="ECO:0007669"/>
    <property type="project" value="TreeGrafter"/>
</dbReference>
<dbReference type="InterPro" id="IPR003152">
    <property type="entry name" value="FATC_dom"/>
</dbReference>
<sequence>MGIWRNVKLAAGCMASGAAELRSYLMTQSHQAQRDLVHFPIQAMWDAMNKCEGISLKLQPMAVLYLGERQNLWYRSALHLEEMAIPPPAAVPNQKGGNKALQQQLGSQQQLASDVDPSIGMNQMIHGVLWSSEESLQRMYTALGEDDFASAVWQLRGSLGPKMETTVSRPMMDFRAALGYERQGLYYDAKESYEKAMDNFLVDHREKSAHESEFGELQVLSERYAEVLKQLNQWPALYNVAKSEAVDNPCLALEAAWHLDSFDVVPGLLMDAEKRCPPREELNFGFAKAYNALHRVLKEGLNSPQTSYKDEGVDRLIEGLQQMCIKAWRHLPRTGTMAHKPLIEMATRVSDLKELLTILPALHNPSACQLQHVALLKNMVKNWKLRVPGNADDLRFWGEITDLRSQVLTHVINLSTSVSQQLPNVHQEVAAALSTFPILSIHTISQNYFHFSKAARMQQVPKFALEILTKVQTLPVVPLIDCFERVKNHVLACLTLFEHSNQPSDLQSALAAIEGVTMQFFTKEMYADLTALRSQVCIKMMKVDEGHKLIAAAVQMFDNCNEGWLRFGDYYEMLFQKTPGDLMLAKQAVVSYIFGSRSSCDSVARECCAKMIALLNCDDASGIISSAFVEAITFIPPIMLVFWVPQLIHLMMREETANAACVLLTHVAKQNPQPVYLHVRTYFYQMKALDRCKDSKSPMGASIASPIPDVKPVPKRRRTTRDSAPIAVEDIKTEDVSGDGTTIRASAFLKNCVTIMAAVRDSQPTICNALESFANQIFSITMSPDRWGEELHAYLILALKRCYALSFEHKERVMKAEMTPSMIQFINTIVRSFGTGVYQEPGVSATTSTGNAKGFYGDVASEAINKRAQSLQSSSEYNKIKKDFLKDFDSGDLENLKLQAMVNKLKKWIRNFEKVIKTHTSHCYLDANHRPLTNFTNLTADIELPGDHSMQRNLNVIKVVQILPRMDVVIKHNLVCRRLYFINNVGDTIPYLIMADNANNVQGRKEERILQTFMALNPILDEFPEASRRALKFYVPKITPVAPAVRLMEDNQASVCLFDIYKNYCDKKNIDSDGPIIKYYEKLVANGHRNQGAASVHSSASHGGSPQAVAAVLRDCLKEIQTGLVQSRVLRDYFWKLYSSADEYFLFRKTFIRSHAALCVAEYVLRLTKLTPDMMHIHTESGVEGVYSYTFDLDERNGELVPRAAVPFRLTQNLTEIFTCYGVTGPLQQSMVATARALKQYEQKFKANVKTIFWDELTYWMVYRKEVGMNQAFSEAIQVKPSDKSDPSPSSSSSTATPTEPHLPTQLRKGVNKMLADLQEISQFNGHESAALRLIMTAKSPDNLCRMDPSWHPWL</sequence>
<dbReference type="SUPFAM" id="SSF56112">
    <property type="entry name" value="Protein kinase-like (PK-like)"/>
    <property type="match status" value="1"/>
</dbReference>
<proteinExistence type="predicted"/>
<dbReference type="InterPro" id="IPR003151">
    <property type="entry name" value="PIK-rel_kinase_FAT"/>
</dbReference>
<dbReference type="GO" id="GO:0000124">
    <property type="term" value="C:SAGA complex"/>
    <property type="evidence" value="ECO:0007669"/>
    <property type="project" value="TreeGrafter"/>
</dbReference>
<evidence type="ECO:0000259" key="2">
    <source>
        <dbReference type="PROSITE" id="PS50290"/>
    </source>
</evidence>
<organism evidence="4 5">
    <name type="scientific">Hypsibius exemplaris</name>
    <name type="common">Freshwater tardigrade</name>
    <dbReference type="NCBI Taxonomy" id="2072580"/>
    <lineage>
        <taxon>Eukaryota</taxon>
        <taxon>Metazoa</taxon>
        <taxon>Ecdysozoa</taxon>
        <taxon>Tardigrada</taxon>
        <taxon>Eutardigrada</taxon>
        <taxon>Parachela</taxon>
        <taxon>Hypsibioidea</taxon>
        <taxon>Hypsibiidae</taxon>
        <taxon>Hypsibius</taxon>
    </lineage>
</organism>
<dbReference type="GO" id="GO:0035267">
    <property type="term" value="C:NuA4 histone acetyltransferase complex"/>
    <property type="evidence" value="ECO:0007669"/>
    <property type="project" value="TreeGrafter"/>
</dbReference>
<dbReference type="InterPro" id="IPR050517">
    <property type="entry name" value="DDR_Repair_Kinase"/>
</dbReference>
<feature type="domain" description="FATC" evidence="3">
    <location>
        <begin position="1316"/>
        <end position="1355"/>
    </location>
</feature>
<feature type="domain" description="PI3K/PI4K catalytic" evidence="2">
    <location>
        <begin position="963"/>
        <end position="1302"/>
    </location>
</feature>
<evidence type="ECO:0000256" key="1">
    <source>
        <dbReference type="SAM" id="MobiDB-lite"/>
    </source>
</evidence>
<dbReference type="PROSITE" id="PS50290">
    <property type="entry name" value="PI3_4_KINASE_3"/>
    <property type="match status" value="1"/>
</dbReference>
<dbReference type="InterPro" id="IPR000403">
    <property type="entry name" value="PI3/4_kinase_cat_dom"/>
</dbReference>
<dbReference type="EMBL" id="MTYJ01000151">
    <property type="protein sequence ID" value="OQV12187.1"/>
    <property type="molecule type" value="Genomic_DNA"/>
</dbReference>
<dbReference type="OrthoDB" id="5570127at2759"/>
<dbReference type="CDD" id="cd05163">
    <property type="entry name" value="PIKK_TRRAP"/>
    <property type="match status" value="1"/>
</dbReference>
<dbReference type="PROSITE" id="PS51190">
    <property type="entry name" value="FATC"/>
    <property type="match status" value="1"/>
</dbReference>
<comment type="caution">
    <text evidence="4">The sequence shown here is derived from an EMBL/GenBank/DDBJ whole genome shotgun (WGS) entry which is preliminary data.</text>
</comment>
<accession>A0A1W0WAI7</accession>
<dbReference type="Gene3D" id="1.10.1070.11">
    <property type="entry name" value="Phosphatidylinositol 3-/4-kinase, catalytic domain"/>
    <property type="match status" value="1"/>
</dbReference>
<gene>
    <name evidence="4" type="ORF">BV898_13529</name>
</gene>
<feature type="region of interest" description="Disordered" evidence="1">
    <location>
        <begin position="1278"/>
        <end position="1305"/>
    </location>
</feature>
<evidence type="ECO:0000259" key="3">
    <source>
        <dbReference type="PROSITE" id="PS51190"/>
    </source>
</evidence>
<dbReference type="Pfam" id="PF02260">
    <property type="entry name" value="FATC"/>
    <property type="match status" value="1"/>
</dbReference>
<dbReference type="PANTHER" id="PTHR11139:SF1">
    <property type="entry name" value="TRANSFORMATION_TRANSCRIPTION DOMAIN-ASSOCIATED PROTEIN"/>
    <property type="match status" value="1"/>
</dbReference>
<name>A0A1W0WAI7_HYPEX</name>
<protein>
    <submittedName>
        <fullName evidence="4">Transformation/transcription domain-associated protein</fullName>
    </submittedName>
</protein>
<dbReference type="PANTHER" id="PTHR11139">
    <property type="entry name" value="ATAXIA TELANGIECTASIA MUTATED ATM -RELATED"/>
    <property type="match status" value="1"/>
</dbReference>
<dbReference type="Pfam" id="PF02259">
    <property type="entry name" value="FAT"/>
    <property type="match status" value="1"/>
</dbReference>
<evidence type="ECO:0000313" key="4">
    <source>
        <dbReference type="EMBL" id="OQV12187.1"/>
    </source>
</evidence>
<dbReference type="SMART" id="SM01343">
    <property type="entry name" value="FATC"/>
    <property type="match status" value="1"/>
</dbReference>
<dbReference type="Pfam" id="PF00454">
    <property type="entry name" value="PI3_PI4_kinase"/>
    <property type="match status" value="1"/>
</dbReference>
<keyword evidence="5" id="KW-1185">Reference proteome</keyword>
<dbReference type="GO" id="GO:0005634">
    <property type="term" value="C:nucleus"/>
    <property type="evidence" value="ECO:0007669"/>
    <property type="project" value="TreeGrafter"/>
</dbReference>
<evidence type="ECO:0000313" key="5">
    <source>
        <dbReference type="Proteomes" id="UP000192578"/>
    </source>
</evidence>